<dbReference type="RefSeq" id="WP_142112446.1">
    <property type="nucleotide sequence ID" value="NZ_BAAATB010000004.1"/>
</dbReference>
<dbReference type="CDD" id="cd00060">
    <property type="entry name" value="FHA"/>
    <property type="match status" value="1"/>
</dbReference>
<sequence>MSRAQDQARAGVDIMTSAEPEAVVLCVENSCGEYPSRAQDRAQYAVDIVEIAGGFARLGIRGTDAARRDYLQFHIHIGSRLESHTSVSAGIDSYTLVAPVEVDRGATIAAFNAYESFLASFCRALIAVDSGADIAVRGALRDLAVVADYEMPQPAPAPAQRPWRAPIPSAPWAVAGAPGGAADGAESGGPGVSVPGSAADGAESGGPGGTGPGVSAPGGAPRPPSEPVSTEKAVFTMVDSTGNVYPVKAVKVLMGRRPDRAGYPGITTLTLVDPSRTVSKTHGLAELVGNVLHVTDVGSTNGVSLIGDDGVSVVVHISAGQTVHVERGGCFQLGDLKLAWDLGER</sequence>
<dbReference type="OrthoDB" id="3254248at2"/>
<feature type="region of interest" description="Disordered" evidence="2">
    <location>
        <begin position="174"/>
        <end position="230"/>
    </location>
</feature>
<feature type="domain" description="FHA" evidence="3">
    <location>
        <begin position="252"/>
        <end position="305"/>
    </location>
</feature>
<evidence type="ECO:0000313" key="4">
    <source>
        <dbReference type="EMBL" id="TQK76877.1"/>
    </source>
</evidence>
<dbReference type="PROSITE" id="PS50006">
    <property type="entry name" value="FHA_DOMAIN"/>
    <property type="match status" value="1"/>
</dbReference>
<evidence type="ECO:0000313" key="5">
    <source>
        <dbReference type="Proteomes" id="UP000316181"/>
    </source>
</evidence>
<dbReference type="Gene3D" id="2.60.200.20">
    <property type="match status" value="1"/>
</dbReference>
<evidence type="ECO:0000259" key="3">
    <source>
        <dbReference type="PROSITE" id="PS50006"/>
    </source>
</evidence>
<dbReference type="SUPFAM" id="SSF49879">
    <property type="entry name" value="SMAD/FHA domain"/>
    <property type="match status" value="1"/>
</dbReference>
<name>A0A542SRM1_9MICO</name>
<dbReference type="EMBL" id="VFNV01000001">
    <property type="protein sequence ID" value="TQK76877.1"/>
    <property type="molecule type" value="Genomic_DNA"/>
</dbReference>
<dbReference type="InterPro" id="IPR008984">
    <property type="entry name" value="SMAD_FHA_dom_sf"/>
</dbReference>
<feature type="compositionally biased region" description="Gly residues" evidence="2">
    <location>
        <begin position="177"/>
        <end position="191"/>
    </location>
</feature>
<organism evidence="4 5">
    <name type="scientific">Rarobacter incanus</name>
    <dbReference type="NCBI Taxonomy" id="153494"/>
    <lineage>
        <taxon>Bacteria</taxon>
        <taxon>Bacillati</taxon>
        <taxon>Actinomycetota</taxon>
        <taxon>Actinomycetes</taxon>
        <taxon>Micrococcales</taxon>
        <taxon>Rarobacteraceae</taxon>
        <taxon>Rarobacter</taxon>
    </lineage>
</organism>
<keyword evidence="1" id="KW-0597">Phosphoprotein</keyword>
<dbReference type="Proteomes" id="UP000316181">
    <property type="component" value="Unassembled WGS sequence"/>
</dbReference>
<reference evidence="4 5" key="1">
    <citation type="submission" date="2019-06" db="EMBL/GenBank/DDBJ databases">
        <title>Sequencing the genomes of 1000 actinobacteria strains.</title>
        <authorList>
            <person name="Klenk H.-P."/>
        </authorList>
    </citation>
    <scope>NUCLEOTIDE SEQUENCE [LARGE SCALE GENOMIC DNA]</scope>
    <source>
        <strain evidence="4 5">DSM 10596</strain>
    </source>
</reference>
<evidence type="ECO:0000256" key="2">
    <source>
        <dbReference type="SAM" id="MobiDB-lite"/>
    </source>
</evidence>
<proteinExistence type="predicted"/>
<keyword evidence="5" id="KW-1185">Reference proteome</keyword>
<protein>
    <recommendedName>
        <fullName evidence="3">FHA domain-containing protein</fullName>
    </recommendedName>
</protein>
<accession>A0A542SRM1</accession>
<dbReference type="AlphaFoldDB" id="A0A542SRM1"/>
<dbReference type="InterPro" id="IPR000253">
    <property type="entry name" value="FHA_dom"/>
</dbReference>
<evidence type="ECO:0000256" key="1">
    <source>
        <dbReference type="ARBA" id="ARBA00022553"/>
    </source>
</evidence>
<feature type="compositionally biased region" description="Low complexity" evidence="2">
    <location>
        <begin position="192"/>
        <end position="202"/>
    </location>
</feature>
<gene>
    <name evidence="4" type="ORF">FB389_1573</name>
</gene>
<feature type="compositionally biased region" description="Gly residues" evidence="2">
    <location>
        <begin position="203"/>
        <end position="212"/>
    </location>
</feature>
<comment type="caution">
    <text evidence="4">The sequence shown here is derived from an EMBL/GenBank/DDBJ whole genome shotgun (WGS) entry which is preliminary data.</text>
</comment>